<name>A0AAV5VPV3_9BILA</name>
<feature type="compositionally biased region" description="Low complexity" evidence="1">
    <location>
        <begin position="1"/>
        <end position="12"/>
    </location>
</feature>
<gene>
    <name evidence="3" type="ORF">PFISCL1PPCAC_11992</name>
</gene>
<accession>A0AAV5VPV3</accession>
<feature type="region of interest" description="Disordered" evidence="1">
    <location>
        <begin position="1"/>
        <end position="54"/>
    </location>
</feature>
<evidence type="ECO:0000256" key="2">
    <source>
        <dbReference type="SAM" id="Phobius"/>
    </source>
</evidence>
<sequence length="100" mass="11081">QYQMAQRAAAMQPLQPVQQHRFPFDDCYTSGEEDNGSQNNNNNNPAAPNPQQTPPLDYNLAASLIISIAVLLLSFFLLGPFASEFVREAVDHFHAPRLGP</sequence>
<feature type="transmembrane region" description="Helical" evidence="2">
    <location>
        <begin position="58"/>
        <end position="78"/>
    </location>
</feature>
<comment type="caution">
    <text evidence="3">The sequence shown here is derived from an EMBL/GenBank/DDBJ whole genome shotgun (WGS) entry which is preliminary data.</text>
</comment>
<dbReference type="EMBL" id="BTSY01000003">
    <property type="protein sequence ID" value="GMT20695.1"/>
    <property type="molecule type" value="Genomic_DNA"/>
</dbReference>
<reference evidence="3" key="1">
    <citation type="submission" date="2023-10" db="EMBL/GenBank/DDBJ databases">
        <title>Genome assembly of Pristionchus species.</title>
        <authorList>
            <person name="Yoshida K."/>
            <person name="Sommer R.J."/>
        </authorList>
    </citation>
    <scope>NUCLEOTIDE SEQUENCE</scope>
    <source>
        <strain evidence="3">RS5133</strain>
    </source>
</reference>
<keyword evidence="4" id="KW-1185">Reference proteome</keyword>
<evidence type="ECO:0000313" key="4">
    <source>
        <dbReference type="Proteomes" id="UP001432322"/>
    </source>
</evidence>
<keyword evidence="2" id="KW-0472">Membrane</keyword>
<dbReference type="Proteomes" id="UP001432322">
    <property type="component" value="Unassembled WGS sequence"/>
</dbReference>
<evidence type="ECO:0000256" key="1">
    <source>
        <dbReference type="SAM" id="MobiDB-lite"/>
    </source>
</evidence>
<evidence type="ECO:0000313" key="3">
    <source>
        <dbReference type="EMBL" id="GMT20695.1"/>
    </source>
</evidence>
<proteinExistence type="predicted"/>
<feature type="non-terminal residue" evidence="3">
    <location>
        <position position="100"/>
    </location>
</feature>
<keyword evidence="2" id="KW-1133">Transmembrane helix</keyword>
<protein>
    <submittedName>
        <fullName evidence="3">Uncharacterized protein</fullName>
    </submittedName>
</protein>
<dbReference type="AlphaFoldDB" id="A0AAV5VPV3"/>
<keyword evidence="2" id="KW-0812">Transmembrane</keyword>
<feature type="non-terminal residue" evidence="3">
    <location>
        <position position="1"/>
    </location>
</feature>
<organism evidence="3 4">
    <name type="scientific">Pristionchus fissidentatus</name>
    <dbReference type="NCBI Taxonomy" id="1538716"/>
    <lineage>
        <taxon>Eukaryota</taxon>
        <taxon>Metazoa</taxon>
        <taxon>Ecdysozoa</taxon>
        <taxon>Nematoda</taxon>
        <taxon>Chromadorea</taxon>
        <taxon>Rhabditida</taxon>
        <taxon>Rhabditina</taxon>
        <taxon>Diplogasteromorpha</taxon>
        <taxon>Diplogasteroidea</taxon>
        <taxon>Neodiplogasteridae</taxon>
        <taxon>Pristionchus</taxon>
    </lineage>
</organism>